<comment type="caution">
    <text evidence="1">The sequence shown here is derived from an EMBL/GenBank/DDBJ whole genome shotgun (WGS) entry which is preliminary data.</text>
</comment>
<evidence type="ECO:0000313" key="1">
    <source>
        <dbReference type="EMBL" id="THU32522.1"/>
    </source>
</evidence>
<keyword evidence="2" id="KW-1185">Reference proteome</keyword>
<dbReference type="RefSeq" id="WP_136580364.1">
    <property type="nucleotide sequence ID" value="NZ_STFF01000011.1"/>
</dbReference>
<accession>A0A4S8HIC9</accession>
<gene>
    <name evidence="1" type="ORF">FAM09_27415</name>
</gene>
<evidence type="ECO:0000313" key="2">
    <source>
        <dbReference type="Proteomes" id="UP000306918"/>
    </source>
</evidence>
<dbReference type="OrthoDB" id="673636at2"/>
<dbReference type="Proteomes" id="UP000306918">
    <property type="component" value="Unassembled WGS sequence"/>
</dbReference>
<dbReference type="EMBL" id="STFF01000011">
    <property type="protein sequence ID" value="THU32522.1"/>
    <property type="molecule type" value="Genomic_DNA"/>
</dbReference>
<proteinExistence type="predicted"/>
<protein>
    <submittedName>
        <fullName evidence="1">Uncharacterized protein</fullName>
    </submittedName>
</protein>
<reference evidence="1 2" key="1">
    <citation type="submission" date="2019-04" db="EMBL/GenBank/DDBJ databases">
        <title>Niastella caeni sp. nov., isolated from activated sludge.</title>
        <authorList>
            <person name="Sheng M."/>
        </authorList>
    </citation>
    <scope>NUCLEOTIDE SEQUENCE [LARGE SCALE GENOMIC DNA]</scope>
    <source>
        <strain evidence="1 2">HX-2-15</strain>
    </source>
</reference>
<sequence>MLFLKEHLKGNEYNWKNNAIHSFYATEPDRRLFDRLNGNQMLFIINYFGKSLGRLTLRDGQKIEDLILTQMPENTKSELSVFNWLRGVYLYYGN</sequence>
<name>A0A4S8HIC9_9BACT</name>
<organism evidence="1 2">
    <name type="scientific">Niastella caeni</name>
    <dbReference type="NCBI Taxonomy" id="2569763"/>
    <lineage>
        <taxon>Bacteria</taxon>
        <taxon>Pseudomonadati</taxon>
        <taxon>Bacteroidota</taxon>
        <taxon>Chitinophagia</taxon>
        <taxon>Chitinophagales</taxon>
        <taxon>Chitinophagaceae</taxon>
        <taxon>Niastella</taxon>
    </lineage>
</organism>
<dbReference type="AlphaFoldDB" id="A0A4S8HIC9"/>